<keyword evidence="3" id="KW-0812">Transmembrane</keyword>
<evidence type="ECO:0000256" key="3">
    <source>
        <dbReference type="SAM" id="Phobius"/>
    </source>
</evidence>
<dbReference type="SMART" id="SM00228">
    <property type="entry name" value="PDZ"/>
    <property type="match status" value="1"/>
</dbReference>
<dbReference type="SUPFAM" id="SSF50156">
    <property type="entry name" value="PDZ domain-like"/>
    <property type="match status" value="1"/>
</dbReference>
<reference evidence="7" key="1">
    <citation type="submission" date="2025-08" db="UniProtKB">
        <authorList>
            <consortium name="RefSeq"/>
        </authorList>
    </citation>
    <scope>IDENTIFICATION</scope>
    <source>
        <tissue evidence="7">Whole Larva</tissue>
    </source>
</reference>
<keyword evidence="4" id="KW-0732">Signal</keyword>
<feature type="region of interest" description="Disordered" evidence="2">
    <location>
        <begin position="1113"/>
        <end position="1149"/>
    </location>
</feature>
<feature type="coiled-coil region" evidence="1">
    <location>
        <begin position="1013"/>
        <end position="1040"/>
    </location>
</feature>
<feature type="chain" id="PRO_5046922179" evidence="4">
    <location>
        <begin position="27"/>
        <end position="1253"/>
    </location>
</feature>
<feature type="region of interest" description="Disordered" evidence="2">
    <location>
        <begin position="254"/>
        <end position="323"/>
    </location>
</feature>
<dbReference type="RefSeq" id="XP_017782113.1">
    <property type="nucleotide sequence ID" value="XM_017926624.1"/>
</dbReference>
<keyword evidence="3" id="KW-0472">Membrane</keyword>
<protein>
    <submittedName>
        <fullName evidence="7">Uncharacterized protein LOC108566635</fullName>
    </submittedName>
</protein>
<accession>A0ABM1N5L3</accession>
<dbReference type="Proteomes" id="UP000695000">
    <property type="component" value="Unplaced"/>
</dbReference>
<feature type="compositionally biased region" description="Basic and acidic residues" evidence="2">
    <location>
        <begin position="543"/>
        <end position="552"/>
    </location>
</feature>
<sequence length="1253" mass="141859">MTGFNVPRFLVCFLVILLCNVHLSMGQQEEAVCYGSGSIALSVILTLLIGAALALIIFFLWRKYIYNKRVKHLIMETDPEKGVGEYSFDNPGFKDVTLTPVETALEKSKLESPMKTKWNQWPQIGVLSSKNERKRTFDDSKLEDQEKIVSLRSHDFTGLGFNICGNMKEGIFIRDVLNKGPAFESKLLSSGDRITSVTIDFEHIVYEDALAILSYASPYEVVISAKNKKGFAFSGPAKVPRHLIFRSSSNVDLSHKNKRTAPLEENSSEIDSNYSSLQKSRSTVTTLERTKSKSPKPMPKLNKMKAAKPETPPRVDSELQRSENKHQKFGIKVLPAVNVNERSNLKSTELLQNDNNLNIESTTQNVDEVDRKQPPIKKREKINKVVVEPPQQQQQQQQVEDHQFDRQNVLNSSGIKRDENNIPLEIPNTMLYAAAAARKNRKTVEEEDVKSPKRKGKAPAPPPENRADDSTNYMDEEEEMISSLSSNTLNKSDDSIERMNPDVSNVIITSDMKDYNSDSDIEVDNQSSVNTIELNSSDITVHQSEENEDRQNRKTASTGDLTKIKSGKSSTLERAQSLDITDNAMPTLPKKRKSGKSVEDNDSKTSSDESLYRNAIINKEPRLSLILDGLNTFQRNRLKKSSEWGNLEDAILRQDESSESLGDRSSFEDLKISMENISTADFGAKSEFDALVSKINEIKQETIDIINGQDRSLTQMRAGEEVFEELKINDEPIEVVKTVKNQIWPIFENNVETGERIMKPMESFETNLIIPEDKYEEVKMDSIETVKEVVSHKPTITHEITKPITQASSKEIEDFLLAERIANTRNYVERNDTNVPDDLKVSRHSLESLERQKINNDNISNITILETSQPQFQVNINETEIKYDSIPTNMDNVTISTPDLIKNITISDTSFESNAEVTVDCPTSLTFEITGDLNDLTSEIDLKEPDFSSISEMNRKLESDSENSSSLTYITEIQVMTPNNKERNVSEIEIVPSLDDEEMPDMKNLDNEFENYLKKFEHNIQNFEHNINSFEKTIQDVEETVKKDTVQSTKSIVINDKVDPAKELQKVQEIVEEQLKKLPEMRFTTSSYESQIRAPETRQSQIEILRSNFEKPSVAPKSLRSEVSPPKSRIPVLNKTPPTSPERRDSKILDTEPDKELLEMMSSHIPINLKHQPKAAARNITVTSIRTNSKLPSGLPTYSSRPPVPPKRGDSEDNLVQISTNGSTENFKQWVFNPNHSSVTNITVTDTKFNSQK</sequence>
<evidence type="ECO:0000313" key="6">
    <source>
        <dbReference type="Proteomes" id="UP000695000"/>
    </source>
</evidence>
<feature type="compositionally biased region" description="Polar residues" evidence="2">
    <location>
        <begin position="1191"/>
        <end position="1200"/>
    </location>
</feature>
<evidence type="ECO:0000259" key="5">
    <source>
        <dbReference type="PROSITE" id="PS50106"/>
    </source>
</evidence>
<dbReference type="PROSITE" id="PS50106">
    <property type="entry name" value="PDZ"/>
    <property type="match status" value="1"/>
</dbReference>
<keyword evidence="3" id="KW-1133">Transmembrane helix</keyword>
<evidence type="ECO:0000256" key="2">
    <source>
        <dbReference type="SAM" id="MobiDB-lite"/>
    </source>
</evidence>
<dbReference type="GeneID" id="108566635"/>
<dbReference type="CDD" id="cd00136">
    <property type="entry name" value="PDZ_canonical"/>
    <property type="match status" value="1"/>
</dbReference>
<feature type="compositionally biased region" description="Basic and acidic residues" evidence="2">
    <location>
        <begin position="307"/>
        <end position="323"/>
    </location>
</feature>
<name>A0ABM1N5L3_NICVS</name>
<dbReference type="InterPro" id="IPR001478">
    <property type="entry name" value="PDZ"/>
</dbReference>
<evidence type="ECO:0000313" key="7">
    <source>
        <dbReference type="RefSeq" id="XP_017782113.1"/>
    </source>
</evidence>
<feature type="transmembrane region" description="Helical" evidence="3">
    <location>
        <begin position="36"/>
        <end position="61"/>
    </location>
</feature>
<keyword evidence="6" id="KW-1185">Reference proteome</keyword>
<feature type="signal peptide" evidence="4">
    <location>
        <begin position="1"/>
        <end position="26"/>
    </location>
</feature>
<dbReference type="Gene3D" id="2.30.42.10">
    <property type="match status" value="1"/>
</dbReference>
<evidence type="ECO:0000256" key="4">
    <source>
        <dbReference type="SAM" id="SignalP"/>
    </source>
</evidence>
<organism evidence="6 7">
    <name type="scientific">Nicrophorus vespilloides</name>
    <name type="common">Boreal carrion beetle</name>
    <dbReference type="NCBI Taxonomy" id="110193"/>
    <lineage>
        <taxon>Eukaryota</taxon>
        <taxon>Metazoa</taxon>
        <taxon>Ecdysozoa</taxon>
        <taxon>Arthropoda</taxon>
        <taxon>Hexapoda</taxon>
        <taxon>Insecta</taxon>
        <taxon>Pterygota</taxon>
        <taxon>Neoptera</taxon>
        <taxon>Endopterygota</taxon>
        <taxon>Coleoptera</taxon>
        <taxon>Polyphaga</taxon>
        <taxon>Staphyliniformia</taxon>
        <taxon>Silphidae</taxon>
        <taxon>Nicrophorinae</taxon>
        <taxon>Nicrophorus</taxon>
    </lineage>
</organism>
<evidence type="ECO:0000256" key="1">
    <source>
        <dbReference type="SAM" id="Coils"/>
    </source>
</evidence>
<feature type="region of interest" description="Disordered" evidence="2">
    <location>
        <begin position="1191"/>
        <end position="1213"/>
    </location>
</feature>
<feature type="region of interest" description="Disordered" evidence="2">
    <location>
        <begin position="442"/>
        <end position="471"/>
    </location>
</feature>
<feature type="domain" description="PDZ" evidence="5">
    <location>
        <begin position="148"/>
        <end position="228"/>
    </location>
</feature>
<dbReference type="InterPro" id="IPR036034">
    <property type="entry name" value="PDZ_sf"/>
</dbReference>
<feature type="compositionally biased region" description="Basic and acidic residues" evidence="2">
    <location>
        <begin position="596"/>
        <end position="609"/>
    </location>
</feature>
<feature type="compositionally biased region" description="Polar residues" evidence="2">
    <location>
        <begin position="567"/>
        <end position="580"/>
    </location>
</feature>
<keyword evidence="1" id="KW-0175">Coiled coil</keyword>
<proteinExistence type="predicted"/>
<feature type="compositionally biased region" description="Polar residues" evidence="2">
    <location>
        <begin position="269"/>
        <end position="287"/>
    </location>
</feature>
<gene>
    <name evidence="7" type="primary">LOC108566635</name>
</gene>
<feature type="region of interest" description="Disordered" evidence="2">
    <location>
        <begin position="535"/>
        <end position="609"/>
    </location>
</feature>